<evidence type="ECO:0000256" key="1">
    <source>
        <dbReference type="ARBA" id="ARBA00012729"/>
    </source>
</evidence>
<dbReference type="GeneID" id="36536991"/>
<dbReference type="GO" id="GO:0008843">
    <property type="term" value="F:endochitinase activity"/>
    <property type="evidence" value="ECO:0007669"/>
    <property type="project" value="UniProtKB-EC"/>
</dbReference>
<comment type="caution">
    <text evidence="3">The sequence shown here is derived from an EMBL/GenBank/DDBJ whole genome shotgun (WGS) entry which is preliminary data.</text>
</comment>
<dbReference type="InterPro" id="IPR001223">
    <property type="entry name" value="Glyco_hydro18_cat"/>
</dbReference>
<dbReference type="InterPro" id="IPR011583">
    <property type="entry name" value="Chitinase_II/V-like_cat"/>
</dbReference>
<accession>A0A2I1CJS0</accession>
<keyword evidence="3" id="KW-0378">Hydrolase</keyword>
<gene>
    <name evidence="3" type="ORF">P174DRAFT_458441</name>
</gene>
<evidence type="ECO:0000313" key="3">
    <source>
        <dbReference type="EMBL" id="PKX97857.1"/>
    </source>
</evidence>
<dbReference type="GO" id="GO:0005975">
    <property type="term" value="P:carbohydrate metabolic process"/>
    <property type="evidence" value="ECO:0007669"/>
    <property type="project" value="InterPro"/>
</dbReference>
<evidence type="ECO:0000259" key="2">
    <source>
        <dbReference type="SMART" id="SM00636"/>
    </source>
</evidence>
<keyword evidence="4" id="KW-1185">Reference proteome</keyword>
<dbReference type="PANTHER" id="PTHR11177:SF317">
    <property type="entry name" value="CHITINASE 12-RELATED"/>
    <property type="match status" value="1"/>
</dbReference>
<dbReference type="GO" id="GO:0005576">
    <property type="term" value="C:extracellular region"/>
    <property type="evidence" value="ECO:0007669"/>
    <property type="project" value="TreeGrafter"/>
</dbReference>
<evidence type="ECO:0000313" key="4">
    <source>
        <dbReference type="Proteomes" id="UP000234474"/>
    </source>
</evidence>
<organism evidence="3 4">
    <name type="scientific">Aspergillus novofumigatus (strain IBT 16806)</name>
    <dbReference type="NCBI Taxonomy" id="1392255"/>
    <lineage>
        <taxon>Eukaryota</taxon>
        <taxon>Fungi</taxon>
        <taxon>Dikarya</taxon>
        <taxon>Ascomycota</taxon>
        <taxon>Pezizomycotina</taxon>
        <taxon>Eurotiomycetes</taxon>
        <taxon>Eurotiomycetidae</taxon>
        <taxon>Eurotiales</taxon>
        <taxon>Aspergillaceae</taxon>
        <taxon>Aspergillus</taxon>
        <taxon>Aspergillus subgen. Fumigati</taxon>
    </lineage>
</organism>
<dbReference type="SUPFAM" id="SSF51445">
    <property type="entry name" value="(Trans)glycosidases"/>
    <property type="match status" value="1"/>
</dbReference>
<feature type="domain" description="Chitinase II/V-like catalytic" evidence="2">
    <location>
        <begin position="46"/>
        <end position="249"/>
    </location>
</feature>
<dbReference type="STRING" id="1392255.A0A2I1CJS0"/>
<dbReference type="AlphaFoldDB" id="A0A2I1CJS0"/>
<dbReference type="InterPro" id="IPR017853">
    <property type="entry name" value="GH"/>
</dbReference>
<dbReference type="GO" id="GO:0006032">
    <property type="term" value="P:chitin catabolic process"/>
    <property type="evidence" value="ECO:0007669"/>
    <property type="project" value="TreeGrafter"/>
</dbReference>
<sequence>MVVSAFALFSSRILFFLSSIYLVNAVGGRSSIFLRDNIGASLSPSYRSITYFVNWGIYGRKLTHVLYAFVNVQNKTREVYLSNIYTDLDKHYPMLLSIRGWIYSQNFTSPAATDAGRKIFAQSSALNNYSAKHAAGKKFLLTVASLAAYDYAGGIFLGSSNQQSAPFNTEEAVKNYLSRGVIASKIILGMPLYSPSKPFSGIGAKEHINNSIIVSYSYNSEQTFISYNSPQVAELKGLRGGMWWESSVVQALRGLYYPLSQYDNIWGRMQE</sequence>
<proteinExistence type="predicted"/>
<dbReference type="Pfam" id="PF00704">
    <property type="entry name" value="Glyco_hydro_18"/>
    <property type="match status" value="1"/>
</dbReference>
<dbReference type="EMBL" id="MSZS01000002">
    <property type="protein sequence ID" value="PKX97857.1"/>
    <property type="molecule type" value="Genomic_DNA"/>
</dbReference>
<dbReference type="Gene3D" id="3.20.20.80">
    <property type="entry name" value="Glycosidases"/>
    <property type="match status" value="2"/>
</dbReference>
<protein>
    <recommendedName>
        <fullName evidence="1">chitinase</fullName>
        <ecNumber evidence="1">3.2.1.14</ecNumber>
    </recommendedName>
</protein>
<name>A0A2I1CJS0_ASPN1</name>
<dbReference type="VEuPathDB" id="FungiDB:P174DRAFT_458441"/>
<dbReference type="RefSeq" id="XP_024686452.1">
    <property type="nucleotide sequence ID" value="XM_024829665.1"/>
</dbReference>
<dbReference type="GO" id="GO:0008061">
    <property type="term" value="F:chitin binding"/>
    <property type="evidence" value="ECO:0007669"/>
    <property type="project" value="InterPro"/>
</dbReference>
<dbReference type="EC" id="3.2.1.14" evidence="1"/>
<dbReference type="OrthoDB" id="76388at2759"/>
<dbReference type="PANTHER" id="PTHR11177">
    <property type="entry name" value="CHITINASE"/>
    <property type="match status" value="1"/>
</dbReference>
<dbReference type="Proteomes" id="UP000234474">
    <property type="component" value="Unassembled WGS sequence"/>
</dbReference>
<dbReference type="SMART" id="SM00636">
    <property type="entry name" value="Glyco_18"/>
    <property type="match status" value="1"/>
</dbReference>
<reference evidence="4" key="1">
    <citation type="journal article" date="2018" name="Proc. Natl. Acad. Sci. U.S.A.">
        <title>Linking secondary metabolites to gene clusters through genome sequencing of six diverse Aspergillus species.</title>
        <authorList>
            <person name="Kaerboelling I."/>
            <person name="Vesth T.C."/>
            <person name="Frisvad J.C."/>
            <person name="Nybo J.L."/>
            <person name="Theobald S."/>
            <person name="Kuo A."/>
            <person name="Bowyer P."/>
            <person name="Matsuda Y."/>
            <person name="Mondo S."/>
            <person name="Lyhne E.K."/>
            <person name="Kogle M.E."/>
            <person name="Clum A."/>
            <person name="Lipzen A."/>
            <person name="Salamov A."/>
            <person name="Ngan C.Y."/>
            <person name="Daum C."/>
            <person name="Chiniquy J."/>
            <person name="Barry K."/>
            <person name="LaButti K."/>
            <person name="Haridas S."/>
            <person name="Simmons B.A."/>
            <person name="Magnuson J.K."/>
            <person name="Mortensen U.H."/>
            <person name="Larsen T.O."/>
            <person name="Grigoriev I.V."/>
            <person name="Baker S.E."/>
            <person name="Andersen M.R."/>
        </authorList>
    </citation>
    <scope>NUCLEOTIDE SEQUENCE [LARGE SCALE GENOMIC DNA]</scope>
    <source>
        <strain evidence="4">IBT 16806</strain>
    </source>
</reference>
<dbReference type="InterPro" id="IPR050314">
    <property type="entry name" value="Glycosyl_Hydrlase_18"/>
</dbReference>